<dbReference type="PANTHER" id="PTHR23278:SF25">
    <property type="entry name" value="GH14967P"/>
    <property type="match status" value="1"/>
</dbReference>
<protein>
    <recommendedName>
        <fullName evidence="1">Ig-like domain-containing protein</fullName>
    </recommendedName>
</protein>
<dbReference type="InterPro" id="IPR013783">
    <property type="entry name" value="Ig-like_fold"/>
</dbReference>
<feature type="domain" description="Ig-like" evidence="1">
    <location>
        <begin position="99"/>
        <end position="178"/>
    </location>
</feature>
<dbReference type="SMART" id="SM00408">
    <property type="entry name" value="IGc2"/>
    <property type="match status" value="2"/>
</dbReference>
<dbReference type="PROSITE" id="PS50835">
    <property type="entry name" value="IG_LIKE"/>
    <property type="match status" value="2"/>
</dbReference>
<dbReference type="SUPFAM" id="SSF48726">
    <property type="entry name" value="Immunoglobulin"/>
    <property type="match status" value="2"/>
</dbReference>
<organism evidence="2 3">
    <name type="scientific">Anopheles maculatus</name>
    <dbReference type="NCBI Taxonomy" id="74869"/>
    <lineage>
        <taxon>Eukaryota</taxon>
        <taxon>Metazoa</taxon>
        <taxon>Ecdysozoa</taxon>
        <taxon>Arthropoda</taxon>
        <taxon>Hexapoda</taxon>
        <taxon>Insecta</taxon>
        <taxon>Pterygota</taxon>
        <taxon>Neoptera</taxon>
        <taxon>Endopterygota</taxon>
        <taxon>Diptera</taxon>
        <taxon>Nematocera</taxon>
        <taxon>Culicoidea</taxon>
        <taxon>Culicidae</taxon>
        <taxon>Anophelinae</taxon>
        <taxon>Anopheles</taxon>
        <taxon>Anopheles maculatus group</taxon>
    </lineage>
</organism>
<name>A0A182T106_9DIPT</name>
<evidence type="ECO:0000259" key="1">
    <source>
        <dbReference type="PROSITE" id="PS50835"/>
    </source>
</evidence>
<dbReference type="Proteomes" id="UP000075901">
    <property type="component" value="Unassembled WGS sequence"/>
</dbReference>
<evidence type="ECO:0000313" key="3">
    <source>
        <dbReference type="Proteomes" id="UP000075901"/>
    </source>
</evidence>
<dbReference type="InterPro" id="IPR003598">
    <property type="entry name" value="Ig_sub2"/>
</dbReference>
<dbReference type="AlphaFoldDB" id="A0A182T106"/>
<dbReference type="SMART" id="SM00409">
    <property type="entry name" value="IG"/>
    <property type="match status" value="2"/>
</dbReference>
<dbReference type="VEuPathDB" id="VectorBase:AMAM017441"/>
<proteinExistence type="predicted"/>
<reference evidence="3" key="1">
    <citation type="submission" date="2013-09" db="EMBL/GenBank/DDBJ databases">
        <title>The Genome Sequence of Anopheles maculatus species B.</title>
        <authorList>
            <consortium name="The Broad Institute Genomics Platform"/>
            <person name="Neafsey D.E."/>
            <person name="Besansky N."/>
            <person name="Howell P."/>
            <person name="Walton C."/>
            <person name="Young S.K."/>
            <person name="Zeng Q."/>
            <person name="Gargeya S."/>
            <person name="Fitzgerald M."/>
            <person name="Haas B."/>
            <person name="Abouelleil A."/>
            <person name="Allen A.W."/>
            <person name="Alvarado L."/>
            <person name="Arachchi H.M."/>
            <person name="Berlin A.M."/>
            <person name="Chapman S.B."/>
            <person name="Gainer-Dewar J."/>
            <person name="Goldberg J."/>
            <person name="Griggs A."/>
            <person name="Gujja S."/>
            <person name="Hansen M."/>
            <person name="Howarth C."/>
            <person name="Imamovic A."/>
            <person name="Ireland A."/>
            <person name="Larimer J."/>
            <person name="McCowan C."/>
            <person name="Murphy C."/>
            <person name="Pearson M."/>
            <person name="Poon T.W."/>
            <person name="Priest M."/>
            <person name="Roberts A."/>
            <person name="Saif S."/>
            <person name="Shea T."/>
            <person name="Sisk P."/>
            <person name="Sykes S."/>
            <person name="Wortman J."/>
            <person name="Nusbaum C."/>
            <person name="Birren B."/>
        </authorList>
    </citation>
    <scope>NUCLEOTIDE SEQUENCE [LARGE SCALE GENOMIC DNA]</scope>
    <source>
        <strain evidence="3">maculatus3</strain>
    </source>
</reference>
<dbReference type="Gene3D" id="2.60.40.10">
    <property type="entry name" value="Immunoglobulins"/>
    <property type="match status" value="2"/>
</dbReference>
<sequence length="208" mass="22724">VPDASVRLGSSLDPNAIREGTDVYFDCIVKAHPAVYKVEWKHNNKTLTRNISQGVIVSKHSLVLQGVSRTTAGNYTCVGFNAEGEGSSPTFELNVMYAPTCAPNQPRVYGVAKQENAEIRCVVDANPPDVEFKWTFNNSAESIDVQASHISRLGTSSIVSYTPMTELDYGTLLCSATNKIGKQRQPCVFHIIAAGYEFMTAHCRMVCA</sequence>
<accession>A0A182T106</accession>
<dbReference type="EnsemblMetazoa" id="AMAM017441-RA">
    <property type="protein sequence ID" value="AMAM017441-PA"/>
    <property type="gene ID" value="AMAM017441"/>
</dbReference>
<keyword evidence="3" id="KW-1185">Reference proteome</keyword>
<dbReference type="InterPro" id="IPR036179">
    <property type="entry name" value="Ig-like_dom_sf"/>
</dbReference>
<evidence type="ECO:0000313" key="2">
    <source>
        <dbReference type="EnsemblMetazoa" id="AMAM017441-PA"/>
    </source>
</evidence>
<dbReference type="InterPro" id="IPR007110">
    <property type="entry name" value="Ig-like_dom"/>
</dbReference>
<dbReference type="CDD" id="cd00096">
    <property type="entry name" value="Ig"/>
    <property type="match status" value="1"/>
</dbReference>
<feature type="domain" description="Ig-like" evidence="1">
    <location>
        <begin position="2"/>
        <end position="94"/>
    </location>
</feature>
<reference evidence="2" key="2">
    <citation type="submission" date="2020-05" db="UniProtKB">
        <authorList>
            <consortium name="EnsemblMetazoa"/>
        </authorList>
    </citation>
    <scope>IDENTIFICATION</scope>
    <source>
        <strain evidence="2">maculatus3</strain>
    </source>
</reference>
<dbReference type="Pfam" id="PF13927">
    <property type="entry name" value="Ig_3"/>
    <property type="match status" value="2"/>
</dbReference>
<dbReference type="InterPro" id="IPR003599">
    <property type="entry name" value="Ig_sub"/>
</dbReference>
<dbReference type="PANTHER" id="PTHR23278">
    <property type="entry name" value="SIDESTEP PROTEIN"/>
    <property type="match status" value="1"/>
</dbReference>